<evidence type="ECO:0000256" key="4">
    <source>
        <dbReference type="ARBA" id="ARBA00023136"/>
    </source>
</evidence>
<name>A0A6A5YIW8_9PLEO</name>
<organism evidence="7 8">
    <name type="scientific">Lophiotrema nucula</name>
    <dbReference type="NCBI Taxonomy" id="690887"/>
    <lineage>
        <taxon>Eukaryota</taxon>
        <taxon>Fungi</taxon>
        <taxon>Dikarya</taxon>
        <taxon>Ascomycota</taxon>
        <taxon>Pezizomycotina</taxon>
        <taxon>Dothideomycetes</taxon>
        <taxon>Pleosporomycetidae</taxon>
        <taxon>Pleosporales</taxon>
        <taxon>Lophiotremataceae</taxon>
        <taxon>Lophiotrema</taxon>
    </lineage>
</organism>
<evidence type="ECO:0000313" key="7">
    <source>
        <dbReference type="EMBL" id="KAF2106151.1"/>
    </source>
</evidence>
<dbReference type="GO" id="GO:0016020">
    <property type="term" value="C:membrane"/>
    <property type="evidence" value="ECO:0007669"/>
    <property type="project" value="UniProtKB-SubCell"/>
</dbReference>
<keyword evidence="8" id="KW-1185">Reference proteome</keyword>
<comment type="subcellular location">
    <subcellularLocation>
        <location evidence="1">Membrane</location>
        <topology evidence="1">Multi-pass membrane protein</topology>
    </subcellularLocation>
</comment>
<sequence>MAPSLQQHTTPRASSDPTGRKTFATYEDYLNRFVPAVTRDAIDITAYFEYYWASELRDTLARDKTDLTAWSNGSITLFRFRQGEDIPSIVRLDRMSLSDAQRVLADFENVSFQVVIPFVREWRRATCVVDLLGLSLNVDLDVWIYLYHYSEGIVDRKGNEVNPYNFDPCVQREDFLRVGDNHLLVLDEVKNRRPATALIFPKIWTAEELTILQSISNPILPPRSPWFATDTAVSATAEVDGVFRSVVERFVGPVHKAAVSFPLLGCVEALLWWQTRLYFGRFPQCDICQYVWRPTRLEKEEDTTTQQMFWFSLRRELDARRKTLLLLPAFLDTHVLLEDDDDLLKRRCKRMVAEYERHLRRLEIDESRVREIIAIKSSGTATEMAQLSIRETKRTGLLTVLAFIFIPISLSSSIFGMNVKQINSSGHSIVAFVITTIVIIVVSLLLWAVSAAIASYRRERNAIRQREYTPMGFIDRILFLDPLFKGRLRFWAKSN</sequence>
<keyword evidence="3 6" id="KW-1133">Transmembrane helix</keyword>
<keyword evidence="4 6" id="KW-0472">Membrane</keyword>
<dbReference type="InterPro" id="IPR045863">
    <property type="entry name" value="CorA_TM1_TM2"/>
</dbReference>
<evidence type="ECO:0000256" key="5">
    <source>
        <dbReference type="SAM" id="MobiDB-lite"/>
    </source>
</evidence>
<dbReference type="Gene3D" id="1.20.58.340">
    <property type="entry name" value="Magnesium transport protein CorA, transmembrane region"/>
    <property type="match status" value="1"/>
</dbReference>
<evidence type="ECO:0000256" key="2">
    <source>
        <dbReference type="ARBA" id="ARBA00022692"/>
    </source>
</evidence>
<keyword evidence="2 6" id="KW-0812">Transmembrane</keyword>
<evidence type="ECO:0000313" key="8">
    <source>
        <dbReference type="Proteomes" id="UP000799770"/>
    </source>
</evidence>
<dbReference type="Pfam" id="PF01544">
    <property type="entry name" value="CorA"/>
    <property type="match status" value="1"/>
</dbReference>
<accession>A0A6A5YIW8</accession>
<dbReference type="GO" id="GO:0046873">
    <property type="term" value="F:metal ion transmembrane transporter activity"/>
    <property type="evidence" value="ECO:0007669"/>
    <property type="project" value="InterPro"/>
</dbReference>
<feature type="region of interest" description="Disordered" evidence="5">
    <location>
        <begin position="1"/>
        <end position="20"/>
    </location>
</feature>
<feature type="transmembrane region" description="Helical" evidence="6">
    <location>
        <begin position="396"/>
        <end position="417"/>
    </location>
</feature>
<evidence type="ECO:0000256" key="1">
    <source>
        <dbReference type="ARBA" id="ARBA00004141"/>
    </source>
</evidence>
<dbReference type="OrthoDB" id="3801263at2759"/>
<evidence type="ECO:0000256" key="6">
    <source>
        <dbReference type="SAM" id="Phobius"/>
    </source>
</evidence>
<dbReference type="EMBL" id="ML977366">
    <property type="protein sequence ID" value="KAF2106151.1"/>
    <property type="molecule type" value="Genomic_DNA"/>
</dbReference>
<reference evidence="7" key="1">
    <citation type="journal article" date="2020" name="Stud. Mycol.">
        <title>101 Dothideomycetes genomes: a test case for predicting lifestyles and emergence of pathogens.</title>
        <authorList>
            <person name="Haridas S."/>
            <person name="Albert R."/>
            <person name="Binder M."/>
            <person name="Bloem J."/>
            <person name="Labutti K."/>
            <person name="Salamov A."/>
            <person name="Andreopoulos B."/>
            <person name="Baker S."/>
            <person name="Barry K."/>
            <person name="Bills G."/>
            <person name="Bluhm B."/>
            <person name="Cannon C."/>
            <person name="Castanera R."/>
            <person name="Culley D."/>
            <person name="Daum C."/>
            <person name="Ezra D."/>
            <person name="Gonzalez J."/>
            <person name="Henrissat B."/>
            <person name="Kuo A."/>
            <person name="Liang C."/>
            <person name="Lipzen A."/>
            <person name="Lutzoni F."/>
            <person name="Magnuson J."/>
            <person name="Mondo S."/>
            <person name="Nolan M."/>
            <person name="Ohm R."/>
            <person name="Pangilinan J."/>
            <person name="Park H.-J."/>
            <person name="Ramirez L."/>
            <person name="Alfaro M."/>
            <person name="Sun H."/>
            <person name="Tritt A."/>
            <person name="Yoshinaga Y."/>
            <person name="Zwiers L.-H."/>
            <person name="Turgeon B."/>
            <person name="Goodwin S."/>
            <person name="Spatafora J."/>
            <person name="Crous P."/>
            <person name="Grigoriev I."/>
        </authorList>
    </citation>
    <scope>NUCLEOTIDE SEQUENCE</scope>
    <source>
        <strain evidence="7">CBS 627.86</strain>
    </source>
</reference>
<dbReference type="AlphaFoldDB" id="A0A6A5YIW8"/>
<dbReference type="SUPFAM" id="SSF144083">
    <property type="entry name" value="Magnesium transport protein CorA, transmembrane region"/>
    <property type="match status" value="1"/>
</dbReference>
<feature type="compositionally biased region" description="Polar residues" evidence="5">
    <location>
        <begin position="1"/>
        <end position="17"/>
    </location>
</feature>
<feature type="transmembrane region" description="Helical" evidence="6">
    <location>
        <begin position="429"/>
        <end position="456"/>
    </location>
</feature>
<dbReference type="InterPro" id="IPR002523">
    <property type="entry name" value="MgTranspt_CorA/ZnTranspt_ZntB"/>
</dbReference>
<gene>
    <name evidence="7" type="ORF">BDV96DRAFT_591526</name>
</gene>
<proteinExistence type="predicted"/>
<evidence type="ECO:0000256" key="3">
    <source>
        <dbReference type="ARBA" id="ARBA00022989"/>
    </source>
</evidence>
<protein>
    <submittedName>
        <fullName evidence="7">Uncharacterized protein</fullName>
    </submittedName>
</protein>
<dbReference type="Proteomes" id="UP000799770">
    <property type="component" value="Unassembled WGS sequence"/>
</dbReference>